<feature type="transmembrane region" description="Helical" evidence="1">
    <location>
        <begin position="12"/>
        <end position="36"/>
    </location>
</feature>
<name>A0A1W7A066_9HYPH</name>
<dbReference type="Proteomes" id="UP000194137">
    <property type="component" value="Chromosome"/>
</dbReference>
<evidence type="ECO:0000313" key="3">
    <source>
        <dbReference type="Proteomes" id="UP000194137"/>
    </source>
</evidence>
<organism evidence="2 3">
    <name type="scientific">Pseudorhodoplanes sinuspersici</name>
    <dbReference type="NCBI Taxonomy" id="1235591"/>
    <lineage>
        <taxon>Bacteria</taxon>
        <taxon>Pseudomonadati</taxon>
        <taxon>Pseudomonadota</taxon>
        <taxon>Alphaproteobacteria</taxon>
        <taxon>Hyphomicrobiales</taxon>
        <taxon>Pseudorhodoplanes</taxon>
    </lineage>
</organism>
<accession>A0A1W7A066</accession>
<sequence>MISRGRFAARMGLAAAVWGALMLISLAIGMAGYGFFESMRPIDGFVNTSMVLSGMGPVEDSRTFGGKIFSGAFAVFSGFVIIIGASVILVPIFHRVLHRFHMEESGS</sequence>
<evidence type="ECO:0008006" key="4">
    <source>
        <dbReference type="Google" id="ProtNLM"/>
    </source>
</evidence>
<protein>
    <recommendedName>
        <fullName evidence="4">Potassium channel domain-containing protein</fullName>
    </recommendedName>
</protein>
<dbReference type="EMBL" id="CP021112">
    <property type="protein sequence ID" value="ARQ02958.1"/>
    <property type="molecule type" value="Genomic_DNA"/>
</dbReference>
<keyword evidence="3" id="KW-1185">Reference proteome</keyword>
<evidence type="ECO:0000313" key="2">
    <source>
        <dbReference type="EMBL" id="ARQ02958.1"/>
    </source>
</evidence>
<dbReference type="KEGG" id="psin:CAK95_14055"/>
<dbReference type="AlphaFoldDB" id="A0A1W7A066"/>
<gene>
    <name evidence="2" type="ORF">CAK95_14055</name>
</gene>
<keyword evidence="1" id="KW-1133">Transmembrane helix</keyword>
<evidence type="ECO:0000256" key="1">
    <source>
        <dbReference type="SAM" id="Phobius"/>
    </source>
</evidence>
<feature type="transmembrane region" description="Helical" evidence="1">
    <location>
        <begin position="68"/>
        <end position="93"/>
    </location>
</feature>
<keyword evidence="1" id="KW-0472">Membrane</keyword>
<reference evidence="2 3" key="1">
    <citation type="submission" date="2017-05" db="EMBL/GenBank/DDBJ databases">
        <title>Full genome sequence of Pseudorhodoplanes sinuspersici.</title>
        <authorList>
            <person name="Dastgheib S.M.M."/>
            <person name="Shavandi M."/>
            <person name="Tirandaz H."/>
        </authorList>
    </citation>
    <scope>NUCLEOTIDE SEQUENCE [LARGE SCALE GENOMIC DNA]</scope>
    <source>
        <strain evidence="2 3">RIPI110</strain>
    </source>
</reference>
<dbReference type="STRING" id="1235591.CAK95_14055"/>
<proteinExistence type="predicted"/>
<keyword evidence="1" id="KW-0812">Transmembrane</keyword>